<name>A0A1B9IR05_9TREE</name>
<organism evidence="1 2">
    <name type="scientific">Kwoniella mangroviensis CBS 10435</name>
    <dbReference type="NCBI Taxonomy" id="1331196"/>
    <lineage>
        <taxon>Eukaryota</taxon>
        <taxon>Fungi</taxon>
        <taxon>Dikarya</taxon>
        <taxon>Basidiomycota</taxon>
        <taxon>Agaricomycotina</taxon>
        <taxon>Tremellomycetes</taxon>
        <taxon>Tremellales</taxon>
        <taxon>Cryptococcaceae</taxon>
        <taxon>Kwoniella</taxon>
    </lineage>
</organism>
<dbReference type="Proteomes" id="UP000092583">
    <property type="component" value="Unassembled WGS sequence"/>
</dbReference>
<sequence>MARPLLRTLSDIRTMTSHTRPPIRLVSVNTVPDRAQKVIGAVIDNVKDKYDIVHVGNSATIKGVKSLLESTQPPPDILFCASMWTPEEQEEIQKIAKQTIPGIKTNGTPTGLHTQVGPDGIVRYLVERIDDILAEK</sequence>
<dbReference type="EMBL" id="KI669463">
    <property type="protein sequence ID" value="OCF57844.1"/>
    <property type="molecule type" value="Genomic_DNA"/>
</dbReference>
<protein>
    <submittedName>
        <fullName evidence="1">Uncharacterized protein</fullName>
    </submittedName>
</protein>
<evidence type="ECO:0000313" key="2">
    <source>
        <dbReference type="Proteomes" id="UP000092583"/>
    </source>
</evidence>
<reference evidence="1 2" key="1">
    <citation type="submission" date="2013-07" db="EMBL/GenBank/DDBJ databases">
        <title>The Genome Sequence of Kwoniella mangroviensis CBS10435.</title>
        <authorList>
            <consortium name="The Broad Institute Genome Sequencing Platform"/>
            <person name="Cuomo C."/>
            <person name="Litvintseva A."/>
            <person name="Chen Y."/>
            <person name="Heitman J."/>
            <person name="Sun S."/>
            <person name="Springer D."/>
            <person name="Dromer F."/>
            <person name="Young S.K."/>
            <person name="Zeng Q."/>
            <person name="Gargeya S."/>
            <person name="Fitzgerald M."/>
            <person name="Abouelleil A."/>
            <person name="Alvarado L."/>
            <person name="Berlin A.M."/>
            <person name="Chapman S.B."/>
            <person name="Dewar J."/>
            <person name="Goldberg J."/>
            <person name="Griggs A."/>
            <person name="Gujja S."/>
            <person name="Hansen M."/>
            <person name="Howarth C."/>
            <person name="Imamovic A."/>
            <person name="Larimer J."/>
            <person name="McCowan C."/>
            <person name="Murphy C."/>
            <person name="Pearson M."/>
            <person name="Priest M."/>
            <person name="Roberts A."/>
            <person name="Saif S."/>
            <person name="Shea T."/>
            <person name="Sykes S."/>
            <person name="Wortman J."/>
            <person name="Nusbaum C."/>
            <person name="Birren B."/>
        </authorList>
    </citation>
    <scope>NUCLEOTIDE SEQUENCE [LARGE SCALE GENOMIC DNA]</scope>
    <source>
        <strain evidence="1 2">CBS 10435</strain>
    </source>
</reference>
<dbReference type="AlphaFoldDB" id="A0A1B9IR05"/>
<evidence type="ECO:0000313" key="1">
    <source>
        <dbReference type="EMBL" id="OCF57844.1"/>
    </source>
</evidence>
<accession>A0A1B9IR05</accession>
<proteinExistence type="predicted"/>
<keyword evidence="2" id="KW-1185">Reference proteome</keyword>
<dbReference type="OrthoDB" id="2772415at2759"/>
<reference evidence="2" key="2">
    <citation type="submission" date="2013-12" db="EMBL/GenBank/DDBJ databases">
        <title>Evolution of pathogenesis and genome organization in the Tremellales.</title>
        <authorList>
            <person name="Cuomo C."/>
            <person name="Litvintseva A."/>
            <person name="Heitman J."/>
            <person name="Chen Y."/>
            <person name="Sun S."/>
            <person name="Springer D."/>
            <person name="Dromer F."/>
            <person name="Young S."/>
            <person name="Zeng Q."/>
            <person name="Chapman S."/>
            <person name="Gujja S."/>
            <person name="Saif S."/>
            <person name="Birren B."/>
        </authorList>
    </citation>
    <scope>NUCLEOTIDE SEQUENCE [LARGE SCALE GENOMIC DNA]</scope>
    <source>
        <strain evidence="2">CBS 10435</strain>
    </source>
</reference>
<gene>
    <name evidence="1" type="ORF">L486_05309</name>
</gene>